<dbReference type="PANTHER" id="PTHR30087">
    <property type="entry name" value="INNER MEMBRANE PROTEIN"/>
    <property type="match status" value="1"/>
</dbReference>
<proteinExistence type="predicted"/>
<sequence>MRYDGTDKCDDFICNTLIDHFDLIPVCPEVGAGLGTPRPPVRLVGNPEYPQALGVDDADLNVTAALEAFAKRWLEQLENISGLILKARSPSCGLRDTPVFDHDGDIQVLEAGLFTRILMSHAPLLPMVDEVDINNLERRADFIAGVKAYNTQSVRSPMRK</sequence>
<dbReference type="InterPro" id="IPR007553">
    <property type="entry name" value="2-thiour_desulf"/>
</dbReference>
<protein>
    <submittedName>
        <fullName evidence="1">Uncharacterized protein YbbK</fullName>
    </submittedName>
</protein>
<dbReference type="Pfam" id="PF04463">
    <property type="entry name" value="2-thiour_desulf"/>
    <property type="match status" value="1"/>
</dbReference>
<organism evidence="1">
    <name type="scientific">hydrothermal vent metagenome</name>
    <dbReference type="NCBI Taxonomy" id="652676"/>
    <lineage>
        <taxon>unclassified sequences</taxon>
        <taxon>metagenomes</taxon>
        <taxon>ecological metagenomes</taxon>
    </lineage>
</organism>
<gene>
    <name evidence="1" type="ORF">MNBD_GAMMA26-2611</name>
</gene>
<reference evidence="1" key="1">
    <citation type="submission" date="2018-06" db="EMBL/GenBank/DDBJ databases">
        <authorList>
            <person name="Zhirakovskaya E."/>
        </authorList>
    </citation>
    <scope>NUCLEOTIDE SEQUENCE</scope>
</reference>
<dbReference type="EMBL" id="UOFX01000069">
    <property type="protein sequence ID" value="VAX10262.1"/>
    <property type="molecule type" value="Genomic_DNA"/>
</dbReference>
<dbReference type="AlphaFoldDB" id="A0A3B1B2A3"/>
<accession>A0A3B1B2A3</accession>
<name>A0A3B1B2A3_9ZZZZ</name>
<evidence type="ECO:0000313" key="1">
    <source>
        <dbReference type="EMBL" id="VAX10262.1"/>
    </source>
</evidence>
<dbReference type="PANTHER" id="PTHR30087:SF0">
    <property type="entry name" value="INNER MEMBRANE PROTEIN"/>
    <property type="match status" value="1"/>
</dbReference>